<gene>
    <name evidence="2" type="primary">65</name>
    <name evidence="2" type="ORF">SEA_BIPPER_65</name>
</gene>
<proteinExistence type="predicted"/>
<sequence length="383" mass="40865">MTEQSTDVVVPDEQDVQPFDTTELYTAPTTPALQRMGAEAAAMDTAFRIAKAMSKTNMVPQRFQWYYVPTNNNPNRECQGINAAYDLAGAIMYGSEIGLSALQAAQNVFPVHGQPAVYAKTMVAQIRAWIDQNGSGGGPDGDDIWEVSASPERVVWAGRRNGKTASAEWTIERADRAGFTRNPLYQKMPTEMLRAKAQTEVSRILWPDVLLGMSNSVEDLQLADGTVVQRVTSSRPTKAKGVAGLLAQAGQATAIEQRHPAEPGPADQSVEQAPIPEQQPIPAAEPQAAQGDPAPAVGDDDPAAGAAPEEPALVSRKQLTEVKRALAKETFTNPKGEDTLAYVGQIIGGAITDLAELTEAQAAEVLSILTATPTTENSEESSK</sequence>
<dbReference type="GeneID" id="29125786"/>
<evidence type="ECO:0000256" key="1">
    <source>
        <dbReference type="SAM" id="MobiDB-lite"/>
    </source>
</evidence>
<dbReference type="RefSeq" id="YP_009303212.1">
    <property type="nucleotide sequence ID" value="NC_031253.1"/>
</dbReference>
<dbReference type="KEGG" id="vg:29125786"/>
<protein>
    <submittedName>
        <fullName evidence="2">RecT ssDNA binding protein</fullName>
    </submittedName>
</protein>
<evidence type="ECO:0000313" key="2">
    <source>
        <dbReference type="EMBL" id="AMQ67000.1"/>
    </source>
</evidence>
<accession>A0A142F2J3</accession>
<keyword evidence="3" id="KW-1185">Reference proteome</keyword>
<feature type="compositionally biased region" description="Low complexity" evidence="1">
    <location>
        <begin position="283"/>
        <end position="312"/>
    </location>
</feature>
<dbReference type="OrthoDB" id="6740at10239"/>
<dbReference type="EMBL" id="KU728633">
    <property type="protein sequence ID" value="AMQ67000.1"/>
    <property type="molecule type" value="Genomic_DNA"/>
</dbReference>
<name>A0A142F2J3_9CAUD</name>
<dbReference type="Proteomes" id="UP000201826">
    <property type="component" value="Segment"/>
</dbReference>
<evidence type="ECO:0000313" key="3">
    <source>
        <dbReference type="Proteomes" id="UP000201826"/>
    </source>
</evidence>
<feature type="region of interest" description="Disordered" evidence="1">
    <location>
        <begin position="283"/>
        <end position="317"/>
    </location>
</feature>
<organism evidence="2 3">
    <name type="scientific">Mycobacterium phage Bipper</name>
    <dbReference type="NCBI Taxonomy" id="1805457"/>
    <lineage>
        <taxon>Viruses</taxon>
        <taxon>Duplodnaviria</taxon>
        <taxon>Heunggongvirae</taxon>
        <taxon>Uroviricota</taxon>
        <taxon>Caudoviricetes</taxon>
        <taxon>Bippervirus</taxon>
        <taxon>Bippervirus bipper</taxon>
    </lineage>
</organism>
<reference evidence="3" key="1">
    <citation type="submission" date="2016-02" db="EMBL/GenBank/DDBJ databases">
        <authorList>
            <person name="Isern S."/>
            <person name="Barcellona C.M."/>
            <person name="Dozier K.D."/>
            <person name="Faust J.M."/>
            <person name="Fedrick A.J."/>
            <person name="Gagliardi L.E."/>
            <person name="Gatt S.M."/>
            <person name="Gleason P.S."/>
            <person name="Gomez E.A."/>
            <person name="Hoffman A.M."/>
            <person name="Jenkins M."/>
            <person name="Jones M.J."/>
            <person name="Lang J.F."/>
            <person name="Lequay S.M."/>
            <person name="Mars P.J."/>
            <person name="Mtchedlidze N."/>
            <person name="Osking Z.B."/>
            <person name="Paul L.M."/>
            <person name="Pica A.N."/>
            <person name="Robison M.D."/>
            <person name="Rodriguez D."/>
            <person name="Rosales K.A."/>
            <person name="Saravis L.E."/>
            <person name="Sisson B.M."/>
            <person name="Tan A.L."/>
            <person name="Voltaire R."/>
            <person name="Michael S.F."/>
            <person name="Warner M.H."/>
            <person name="Bradley K.W."/>
            <person name="Asai D.J."/>
            <person name="Bowman C.A."/>
            <person name="Russell D.A."/>
            <person name="Pope W.H."/>
            <person name="Jacobs-Sera D."/>
            <person name="Hendrix R.W."/>
            <person name="Hatfull G.F."/>
        </authorList>
    </citation>
    <scope>NUCLEOTIDE SEQUENCE [LARGE SCALE GENOMIC DNA]</scope>
</reference>